<feature type="domain" description="Nitroreductase" evidence="3">
    <location>
        <begin position="10"/>
        <end position="66"/>
    </location>
</feature>
<dbReference type="AlphaFoldDB" id="A0A212JKC3"/>
<evidence type="ECO:0000256" key="2">
    <source>
        <dbReference type="ARBA" id="ARBA00023002"/>
    </source>
</evidence>
<gene>
    <name evidence="4" type="ORF">KL86CLO1_11267</name>
</gene>
<feature type="domain" description="Nitroreductase" evidence="3">
    <location>
        <begin position="78"/>
        <end position="156"/>
    </location>
</feature>
<dbReference type="Pfam" id="PF00881">
    <property type="entry name" value="Nitroreductase"/>
    <property type="match status" value="2"/>
</dbReference>
<dbReference type="EMBL" id="FLUN01000001">
    <property type="protein sequence ID" value="SBV99871.1"/>
    <property type="molecule type" value="Genomic_DNA"/>
</dbReference>
<reference evidence="4" key="1">
    <citation type="submission" date="2016-04" db="EMBL/GenBank/DDBJ databases">
        <authorList>
            <person name="Evans L.H."/>
            <person name="Alamgir A."/>
            <person name="Owens N."/>
            <person name="Weber N.D."/>
            <person name="Virtaneva K."/>
            <person name="Barbian K."/>
            <person name="Babar A."/>
            <person name="Rosenke K."/>
        </authorList>
    </citation>
    <scope>NUCLEOTIDE SEQUENCE</scope>
    <source>
        <strain evidence="4">86</strain>
    </source>
</reference>
<organism evidence="4">
    <name type="scientific">uncultured Eubacteriales bacterium</name>
    <dbReference type="NCBI Taxonomy" id="172733"/>
    <lineage>
        <taxon>Bacteria</taxon>
        <taxon>Bacillati</taxon>
        <taxon>Bacillota</taxon>
        <taxon>Clostridia</taxon>
        <taxon>Eubacteriales</taxon>
        <taxon>environmental samples</taxon>
    </lineage>
</organism>
<dbReference type="PANTHER" id="PTHR43673:SF10">
    <property type="entry name" value="NADH DEHYDROGENASE_NAD(P)H NITROREDUCTASE XCC3605-RELATED"/>
    <property type="match status" value="1"/>
</dbReference>
<dbReference type="Gene3D" id="3.40.109.10">
    <property type="entry name" value="NADH Oxidase"/>
    <property type="match status" value="1"/>
</dbReference>
<protein>
    <submittedName>
        <fullName evidence="4">Nitroreductase</fullName>
    </submittedName>
</protein>
<dbReference type="CDD" id="cd02062">
    <property type="entry name" value="Nitro_FMN_reductase"/>
    <property type="match status" value="1"/>
</dbReference>
<keyword evidence="2" id="KW-0560">Oxidoreductase</keyword>
<dbReference type="InterPro" id="IPR029479">
    <property type="entry name" value="Nitroreductase"/>
</dbReference>
<evidence type="ECO:0000313" key="4">
    <source>
        <dbReference type="EMBL" id="SBV99871.1"/>
    </source>
</evidence>
<sequence length="177" mass="19637">MCDFMDLCLRRQSCRNFSEQPVEQEKLVKCVEAARLAPSGCNGQPWSFVIAENPEIVSKMAECTQQLGLNAYISGARAFFVVLEEHANLKPQIKSIVDSQYFAPGDIGGAVAYLCLEAESQGVGTCILGIYDREKIASLLNIPQEKHIRGLIAAGYPADPTVRKKFRKPLEEIIRFV</sequence>
<proteinExistence type="inferred from homology"/>
<evidence type="ECO:0000259" key="3">
    <source>
        <dbReference type="Pfam" id="PF00881"/>
    </source>
</evidence>
<comment type="similarity">
    <text evidence="1">Belongs to the nitroreductase family.</text>
</comment>
<dbReference type="PANTHER" id="PTHR43673">
    <property type="entry name" value="NAD(P)H NITROREDUCTASE YDGI-RELATED"/>
    <property type="match status" value="1"/>
</dbReference>
<dbReference type="SUPFAM" id="SSF55469">
    <property type="entry name" value="FMN-dependent nitroreductase-like"/>
    <property type="match status" value="1"/>
</dbReference>
<evidence type="ECO:0000256" key="1">
    <source>
        <dbReference type="ARBA" id="ARBA00007118"/>
    </source>
</evidence>
<dbReference type="InterPro" id="IPR000415">
    <property type="entry name" value="Nitroreductase-like"/>
</dbReference>
<name>A0A212JKC3_9FIRM</name>
<dbReference type="GO" id="GO:0016491">
    <property type="term" value="F:oxidoreductase activity"/>
    <property type="evidence" value="ECO:0007669"/>
    <property type="project" value="UniProtKB-KW"/>
</dbReference>
<accession>A0A212JKC3</accession>